<gene>
    <name evidence="15" type="ORF">BDV38DRAFT_295198</name>
</gene>
<dbReference type="OrthoDB" id="415590at2759"/>
<accession>A0A5N6SLV9</accession>
<dbReference type="GO" id="GO:0009893">
    <property type="term" value="P:positive regulation of metabolic process"/>
    <property type="evidence" value="ECO:0007669"/>
    <property type="project" value="UniProtKB-ARBA"/>
</dbReference>
<evidence type="ECO:0000256" key="4">
    <source>
        <dbReference type="ARBA" id="ARBA00022692"/>
    </source>
</evidence>
<dbReference type="PROSITE" id="PS50048">
    <property type="entry name" value="ZN2_CY6_FUNGAL_2"/>
    <property type="match status" value="1"/>
</dbReference>
<feature type="region of interest" description="Disordered" evidence="11">
    <location>
        <begin position="563"/>
        <end position="698"/>
    </location>
</feature>
<feature type="domain" description="Major facilitator superfamily (MFS) profile" evidence="14">
    <location>
        <begin position="13"/>
        <end position="434"/>
    </location>
</feature>
<evidence type="ECO:0000256" key="7">
    <source>
        <dbReference type="ARBA" id="ARBA00023125"/>
    </source>
</evidence>
<feature type="transmembrane region" description="Helical" evidence="12">
    <location>
        <begin position="179"/>
        <end position="200"/>
    </location>
</feature>
<keyword evidence="10" id="KW-0539">Nucleus</keyword>
<feature type="domain" description="Zn(2)-C6 fungal-type" evidence="13">
    <location>
        <begin position="519"/>
        <end position="549"/>
    </location>
</feature>
<dbReference type="Gene3D" id="4.10.240.10">
    <property type="entry name" value="Zn(2)-C6 fungal-type DNA-binding domain"/>
    <property type="match status" value="1"/>
</dbReference>
<feature type="compositionally biased region" description="Low complexity" evidence="11">
    <location>
        <begin position="608"/>
        <end position="624"/>
    </location>
</feature>
<dbReference type="PRINTS" id="PR00171">
    <property type="entry name" value="SUGRTRNSPORT"/>
</dbReference>
<dbReference type="InterPro" id="IPR036864">
    <property type="entry name" value="Zn2-C6_fun-type_DNA-bd_sf"/>
</dbReference>
<dbReference type="Proteomes" id="UP000325672">
    <property type="component" value="Unassembled WGS sequence"/>
</dbReference>
<comment type="similarity">
    <text evidence="2">Belongs to the major facilitator superfamily. Sugar transporter (TC 2.A.1.1) family.</text>
</comment>
<keyword evidence="4 12" id="KW-0812">Transmembrane</keyword>
<feature type="compositionally biased region" description="Basic and acidic residues" evidence="11">
    <location>
        <begin position="592"/>
        <end position="604"/>
    </location>
</feature>
<evidence type="ECO:0000256" key="10">
    <source>
        <dbReference type="ARBA" id="ARBA00023242"/>
    </source>
</evidence>
<feature type="compositionally biased region" description="Basic and acidic residues" evidence="11">
    <location>
        <begin position="668"/>
        <end position="680"/>
    </location>
</feature>
<organism evidence="15 16">
    <name type="scientific">Aspergillus pseudotamarii</name>
    <dbReference type="NCBI Taxonomy" id="132259"/>
    <lineage>
        <taxon>Eukaryota</taxon>
        <taxon>Fungi</taxon>
        <taxon>Dikarya</taxon>
        <taxon>Ascomycota</taxon>
        <taxon>Pezizomycotina</taxon>
        <taxon>Eurotiomycetes</taxon>
        <taxon>Eurotiomycetidae</taxon>
        <taxon>Eurotiales</taxon>
        <taxon>Aspergillaceae</taxon>
        <taxon>Aspergillus</taxon>
        <taxon>Aspergillus subgen. Circumdati</taxon>
    </lineage>
</organism>
<feature type="compositionally biased region" description="Polar residues" evidence="11">
    <location>
        <begin position="652"/>
        <end position="661"/>
    </location>
</feature>
<dbReference type="InterPro" id="IPR001138">
    <property type="entry name" value="Zn2Cys6_DnaBD"/>
</dbReference>
<evidence type="ECO:0000256" key="8">
    <source>
        <dbReference type="ARBA" id="ARBA00023136"/>
    </source>
</evidence>
<feature type="transmembrane region" description="Helical" evidence="12">
    <location>
        <begin position="149"/>
        <end position="167"/>
    </location>
</feature>
<comment type="subcellular location">
    <subcellularLocation>
        <location evidence="1">Membrane</location>
        <topology evidence="1">Multi-pass membrane protein</topology>
    </subcellularLocation>
</comment>
<dbReference type="GeneID" id="43646872"/>
<feature type="transmembrane region" description="Helical" evidence="12">
    <location>
        <begin position="342"/>
        <end position="369"/>
    </location>
</feature>
<dbReference type="InterPro" id="IPR050360">
    <property type="entry name" value="MFS_Sugar_Transporters"/>
</dbReference>
<feature type="transmembrane region" description="Helical" evidence="12">
    <location>
        <begin position="9"/>
        <end position="26"/>
    </location>
</feature>
<dbReference type="PANTHER" id="PTHR48022">
    <property type="entry name" value="PLASTIDIC GLUCOSE TRANSPORTER 4"/>
    <property type="match status" value="1"/>
</dbReference>
<dbReference type="RefSeq" id="XP_031910813.1">
    <property type="nucleotide sequence ID" value="XM_032062662.1"/>
</dbReference>
<evidence type="ECO:0000256" key="3">
    <source>
        <dbReference type="ARBA" id="ARBA00022448"/>
    </source>
</evidence>
<keyword evidence="6" id="KW-0805">Transcription regulation</keyword>
<dbReference type="SUPFAM" id="SSF103473">
    <property type="entry name" value="MFS general substrate transporter"/>
    <property type="match status" value="1"/>
</dbReference>
<dbReference type="CDD" id="cd00067">
    <property type="entry name" value="GAL4"/>
    <property type="match status" value="1"/>
</dbReference>
<feature type="compositionally biased region" description="Polar residues" evidence="11">
    <location>
        <begin position="569"/>
        <end position="580"/>
    </location>
</feature>
<dbReference type="InterPro" id="IPR005828">
    <property type="entry name" value="MFS_sugar_transport-like"/>
</dbReference>
<dbReference type="InterPro" id="IPR021858">
    <property type="entry name" value="Fun_TF"/>
</dbReference>
<dbReference type="InterPro" id="IPR003663">
    <property type="entry name" value="Sugar/inositol_transpt"/>
</dbReference>
<dbReference type="InterPro" id="IPR020846">
    <property type="entry name" value="MFS_dom"/>
</dbReference>
<evidence type="ECO:0000256" key="11">
    <source>
        <dbReference type="SAM" id="MobiDB-lite"/>
    </source>
</evidence>
<name>A0A5N6SLV9_ASPPS</name>
<dbReference type="Gene3D" id="1.20.1250.20">
    <property type="entry name" value="MFS general substrate transporter like domains"/>
    <property type="match status" value="2"/>
</dbReference>
<dbReference type="AlphaFoldDB" id="A0A5N6SLV9"/>
<dbReference type="InterPro" id="IPR036259">
    <property type="entry name" value="MFS_trans_sf"/>
</dbReference>
<reference evidence="15 16" key="1">
    <citation type="submission" date="2019-04" db="EMBL/GenBank/DDBJ databases">
        <title>Friends and foes A comparative genomics study of 23 Aspergillus species from section Flavi.</title>
        <authorList>
            <consortium name="DOE Joint Genome Institute"/>
            <person name="Kjaerbolling I."/>
            <person name="Vesth T."/>
            <person name="Frisvad J.C."/>
            <person name="Nybo J.L."/>
            <person name="Theobald S."/>
            <person name="Kildgaard S."/>
            <person name="Isbrandt T."/>
            <person name="Kuo A."/>
            <person name="Sato A."/>
            <person name="Lyhne E.K."/>
            <person name="Kogle M.E."/>
            <person name="Wiebenga A."/>
            <person name="Kun R.S."/>
            <person name="Lubbers R.J."/>
            <person name="Makela M.R."/>
            <person name="Barry K."/>
            <person name="Chovatia M."/>
            <person name="Clum A."/>
            <person name="Daum C."/>
            <person name="Haridas S."/>
            <person name="He G."/>
            <person name="LaButti K."/>
            <person name="Lipzen A."/>
            <person name="Mondo S."/>
            <person name="Riley R."/>
            <person name="Salamov A."/>
            <person name="Simmons B.A."/>
            <person name="Magnuson J.K."/>
            <person name="Henrissat B."/>
            <person name="Mortensen U.H."/>
            <person name="Larsen T.O."/>
            <person name="Devries R.P."/>
            <person name="Grigoriev I.V."/>
            <person name="Machida M."/>
            <person name="Baker S.E."/>
            <person name="Andersen M.R."/>
        </authorList>
    </citation>
    <scope>NUCLEOTIDE SEQUENCE [LARGE SCALE GENOMIC DNA]</scope>
    <source>
        <strain evidence="15 16">CBS 117625</strain>
    </source>
</reference>
<dbReference type="PROSITE" id="PS00463">
    <property type="entry name" value="ZN2_CY6_FUNGAL_1"/>
    <property type="match status" value="1"/>
</dbReference>
<keyword evidence="7" id="KW-0238">DNA-binding</keyword>
<dbReference type="Pfam" id="PF11951">
    <property type="entry name" value="Fungal_trans_2"/>
    <property type="match status" value="1"/>
</dbReference>
<evidence type="ECO:0000256" key="5">
    <source>
        <dbReference type="ARBA" id="ARBA00022989"/>
    </source>
</evidence>
<dbReference type="PANTHER" id="PTHR48022:SF28">
    <property type="entry name" value="MAJOR FACILITATOR SUPERFAMILY (MFS) PROFILE DOMAIN-CONTAINING PROTEIN-RELATED"/>
    <property type="match status" value="1"/>
</dbReference>
<dbReference type="Pfam" id="PF00083">
    <property type="entry name" value="Sugar_tr"/>
    <property type="match status" value="1"/>
</dbReference>
<proteinExistence type="inferred from homology"/>
<keyword evidence="5 12" id="KW-1133">Transmembrane helix</keyword>
<dbReference type="CDD" id="cd17356">
    <property type="entry name" value="MFS_HXT"/>
    <property type="match status" value="1"/>
</dbReference>
<dbReference type="GO" id="GO:0016020">
    <property type="term" value="C:membrane"/>
    <property type="evidence" value="ECO:0007669"/>
    <property type="project" value="UniProtKB-SubCell"/>
</dbReference>
<dbReference type="EMBL" id="ML743600">
    <property type="protein sequence ID" value="KAE8134750.1"/>
    <property type="molecule type" value="Genomic_DNA"/>
</dbReference>
<evidence type="ECO:0000259" key="13">
    <source>
        <dbReference type="PROSITE" id="PS50048"/>
    </source>
</evidence>
<keyword evidence="8 12" id="KW-0472">Membrane</keyword>
<dbReference type="GO" id="GO:0008270">
    <property type="term" value="F:zinc ion binding"/>
    <property type="evidence" value="ECO:0007669"/>
    <property type="project" value="InterPro"/>
</dbReference>
<evidence type="ECO:0000256" key="2">
    <source>
        <dbReference type="ARBA" id="ARBA00010992"/>
    </source>
</evidence>
<dbReference type="GO" id="GO:0000981">
    <property type="term" value="F:DNA-binding transcription factor activity, RNA polymerase II-specific"/>
    <property type="evidence" value="ECO:0007669"/>
    <property type="project" value="InterPro"/>
</dbReference>
<dbReference type="Pfam" id="PF00172">
    <property type="entry name" value="Zn_clus"/>
    <property type="match status" value="1"/>
</dbReference>
<dbReference type="SMART" id="SM00066">
    <property type="entry name" value="GAL4"/>
    <property type="match status" value="1"/>
</dbReference>
<feature type="compositionally biased region" description="Polar residues" evidence="11">
    <location>
        <begin position="632"/>
        <end position="644"/>
    </location>
</feature>
<dbReference type="GO" id="GO:0005351">
    <property type="term" value="F:carbohydrate:proton symporter activity"/>
    <property type="evidence" value="ECO:0007669"/>
    <property type="project" value="TreeGrafter"/>
</dbReference>
<feature type="region of interest" description="Disordered" evidence="11">
    <location>
        <begin position="785"/>
        <end position="808"/>
    </location>
</feature>
<evidence type="ECO:0000256" key="6">
    <source>
        <dbReference type="ARBA" id="ARBA00023015"/>
    </source>
</evidence>
<evidence type="ECO:0000256" key="12">
    <source>
        <dbReference type="SAM" id="Phobius"/>
    </source>
</evidence>
<dbReference type="SUPFAM" id="SSF57701">
    <property type="entry name" value="Zn2/Cys6 DNA-binding domain"/>
    <property type="match status" value="1"/>
</dbReference>
<dbReference type="GO" id="GO:0003677">
    <property type="term" value="F:DNA binding"/>
    <property type="evidence" value="ECO:0007669"/>
    <property type="project" value="UniProtKB-KW"/>
</dbReference>
<dbReference type="CDD" id="cd12148">
    <property type="entry name" value="fungal_TF_MHR"/>
    <property type="match status" value="1"/>
</dbReference>
<evidence type="ECO:0000256" key="9">
    <source>
        <dbReference type="ARBA" id="ARBA00023163"/>
    </source>
</evidence>
<keyword evidence="3" id="KW-0813">Transport</keyword>
<feature type="transmembrane region" description="Helical" evidence="12">
    <location>
        <begin position="64"/>
        <end position="82"/>
    </location>
</feature>
<sequence length="1228" mass="136826">MTFLIGKPLTLAITATAGSGFLLFGYDQGVMSGLLSGDAFVQTFPEIDTTTGGHGSSTLQGTVVAIYEIGCFLGAIMALIWGEKVGRRMCIMAGCVILSIGAALQCSAFSIPHMIVGRIVAGIGNGLNTSTIPVWHSELSKPESRGKGLAIELCINIFGVMTAYWVDYGMSYVKNDAQFRFPIALQILFAIITFIGIIALPESPRWDDAIVNQDVSEITQAIREEQAASEESSFMMVFKNGPQKFLHRTLLGMGGQMMQQLSGVNLITYYNTVIFEKSVGMSHNLALLLAGFNGVAYFVSTLVPIWTIDRLGRRKLMLFAVIGQCACMAILAGTVWDGSHAAGLVATVMLFLFNFFFGVGLLAIPWLLPAEYSPLATRTRSAALATATNWIFTFLVVEITPVSIDNIGYRTYIYFAVFNFCFIPLIYFFYPETRNLTLEQIDHLFTGEKVKLHWHASMGVAGDAERRVGEKDAELADFPFLSPYHEVSLVPSITSITMTTMPQDTDSLHHAPRKRTRTGCINCSRRRRKCDESKPTCTGCRRRGEKCQWRVLGSFREANIKVLEPGHPSMNQSVGRNSRQSKFKILNVDPPSARKERARKDQTLPERAPSAQPQQESQQESQAPSPLPVSYPDQTPAQLPQSDFNPCDDQGLSPSLSSNASFYPAAEVRNHGRDSGRNDETTNEVPNHIPHNASPNHPYMHSSPEFVIDELAALRNFSNNAASFPQTAQEPYQGIASPLFDHSVFSDPVNFTNDVFLPGSAYEALHTTLRNRQLWTARPDIPSRCSSPASVPGSGAVTPTELHPSELQNYSRPRRPFELSPARENVLWQNYLNEICLWLDMFDNHRHFASTYPQMAKSSPHLRYSILALSARQIERKQNQKSQSESLSLYQEAIHLLLPELESKTTPVIASCVILCVLEMLSCNPKEWRRHLDGCAYLIQAAEINGFSGKEEQALFWCFARMDVCGGLISEEETIIPIHHWIPKDMSPAEASQHFLASNISAFDTYANYTVYLCAQTLGVLFNPSSQLPPSCVSCRYLGSPDDRDTYVHRWKRLFDSVEEWYDNRPNQMKSIFVIPATAGPGQERPFPTVLYGNGAAISGNQLYHACALLLLQRKPKTLSLSRRPKSVLWHARQICAISASNTHHGCWTNALQPLWLAGKAMSHHSEHTAIIETLTRIERETGWATAWRVEDLKDFWGEDDDMDEVEPMRVDAEGDVSLQSPRSIRSL</sequence>
<keyword evidence="16" id="KW-1185">Reference proteome</keyword>
<evidence type="ECO:0000259" key="14">
    <source>
        <dbReference type="PROSITE" id="PS50850"/>
    </source>
</evidence>
<evidence type="ECO:0000313" key="15">
    <source>
        <dbReference type="EMBL" id="KAE8134750.1"/>
    </source>
</evidence>
<feature type="transmembrane region" description="Helical" evidence="12">
    <location>
        <begin position="412"/>
        <end position="430"/>
    </location>
</feature>
<evidence type="ECO:0000256" key="1">
    <source>
        <dbReference type="ARBA" id="ARBA00004141"/>
    </source>
</evidence>
<keyword evidence="9" id="KW-0804">Transcription</keyword>
<feature type="transmembrane region" description="Helical" evidence="12">
    <location>
        <begin position="381"/>
        <end position="400"/>
    </location>
</feature>
<dbReference type="PROSITE" id="PS50850">
    <property type="entry name" value="MFS"/>
    <property type="match status" value="1"/>
</dbReference>
<protein>
    <submittedName>
        <fullName evidence="15">Uncharacterized protein</fullName>
    </submittedName>
</protein>
<feature type="transmembrane region" description="Helical" evidence="12">
    <location>
        <begin position="89"/>
        <end position="111"/>
    </location>
</feature>
<evidence type="ECO:0000313" key="16">
    <source>
        <dbReference type="Proteomes" id="UP000325672"/>
    </source>
</evidence>
<feature type="transmembrane region" description="Helical" evidence="12">
    <location>
        <begin position="285"/>
        <end position="306"/>
    </location>
</feature>
<feature type="transmembrane region" description="Helical" evidence="12">
    <location>
        <begin position="318"/>
        <end position="336"/>
    </location>
</feature>